<organism evidence="3 4">
    <name type="scientific">Coregonus suidteri</name>
    <dbReference type="NCBI Taxonomy" id="861788"/>
    <lineage>
        <taxon>Eukaryota</taxon>
        <taxon>Metazoa</taxon>
        <taxon>Chordata</taxon>
        <taxon>Craniata</taxon>
        <taxon>Vertebrata</taxon>
        <taxon>Euteleostomi</taxon>
        <taxon>Actinopterygii</taxon>
        <taxon>Neopterygii</taxon>
        <taxon>Teleostei</taxon>
        <taxon>Protacanthopterygii</taxon>
        <taxon>Salmoniformes</taxon>
        <taxon>Salmonidae</taxon>
        <taxon>Coregoninae</taxon>
        <taxon>Coregonus</taxon>
    </lineage>
</organism>
<evidence type="ECO:0000313" key="4">
    <source>
        <dbReference type="Proteomes" id="UP001356427"/>
    </source>
</evidence>
<proteinExistence type="predicted"/>
<evidence type="ECO:0000256" key="2">
    <source>
        <dbReference type="ARBA" id="ARBA00022840"/>
    </source>
</evidence>
<dbReference type="EMBL" id="JAGTTL010001501">
    <property type="protein sequence ID" value="KAK6278318.1"/>
    <property type="molecule type" value="Genomic_DNA"/>
</dbReference>
<protein>
    <submittedName>
        <fullName evidence="3">Uncharacterized protein</fullName>
    </submittedName>
</protein>
<feature type="non-terminal residue" evidence="3">
    <location>
        <position position="125"/>
    </location>
</feature>
<dbReference type="PANTHER" id="PTHR24223:SF357">
    <property type="entry name" value="ATP-BINDING CASSETTE SUB-FAMILY C MEMBER 4"/>
    <property type="match status" value="1"/>
</dbReference>
<sequence length="125" mass="14879">MEPVKKDEKTNPSATANLFSQVFFCWLNPLFRIGYKRRLEEDDMYKVLPEDGSERLGEELQRHWDHEVQKAAKELRPPKLTKVLIKCYWKPYAVLGIFTLIEEVIKVIQPVFLGKMIQYFEKYDP</sequence>
<keyword evidence="2" id="KW-0067">ATP-binding</keyword>
<dbReference type="Proteomes" id="UP001356427">
    <property type="component" value="Unassembled WGS sequence"/>
</dbReference>
<evidence type="ECO:0000256" key="1">
    <source>
        <dbReference type="ARBA" id="ARBA00022741"/>
    </source>
</evidence>
<dbReference type="GO" id="GO:0005886">
    <property type="term" value="C:plasma membrane"/>
    <property type="evidence" value="ECO:0007669"/>
    <property type="project" value="TreeGrafter"/>
</dbReference>
<dbReference type="GO" id="GO:0005524">
    <property type="term" value="F:ATP binding"/>
    <property type="evidence" value="ECO:0007669"/>
    <property type="project" value="UniProtKB-KW"/>
</dbReference>
<dbReference type="AlphaFoldDB" id="A0AAN8Q438"/>
<dbReference type="PANTHER" id="PTHR24223">
    <property type="entry name" value="ATP-BINDING CASSETTE SUB-FAMILY C"/>
    <property type="match status" value="1"/>
</dbReference>
<reference evidence="3 4" key="1">
    <citation type="submission" date="2021-04" db="EMBL/GenBank/DDBJ databases">
        <authorList>
            <person name="De Guttry C."/>
            <person name="Zahm M."/>
            <person name="Klopp C."/>
            <person name="Cabau C."/>
            <person name="Louis A."/>
            <person name="Berthelot C."/>
            <person name="Parey E."/>
            <person name="Roest Crollius H."/>
            <person name="Montfort J."/>
            <person name="Robinson-Rechavi M."/>
            <person name="Bucao C."/>
            <person name="Bouchez O."/>
            <person name="Gislard M."/>
            <person name="Lluch J."/>
            <person name="Milhes M."/>
            <person name="Lampietro C."/>
            <person name="Lopez Roques C."/>
            <person name="Donnadieu C."/>
            <person name="Braasch I."/>
            <person name="Desvignes T."/>
            <person name="Postlethwait J."/>
            <person name="Bobe J."/>
            <person name="Wedekind C."/>
            <person name="Guiguen Y."/>
        </authorList>
    </citation>
    <scope>NUCLEOTIDE SEQUENCE [LARGE SCALE GENOMIC DNA]</scope>
    <source>
        <strain evidence="3">Cs_M1</strain>
        <tissue evidence="3">Blood</tissue>
    </source>
</reference>
<evidence type="ECO:0000313" key="3">
    <source>
        <dbReference type="EMBL" id="KAK6278318.1"/>
    </source>
</evidence>
<keyword evidence="1" id="KW-0547">Nucleotide-binding</keyword>
<accession>A0AAN8Q438</accession>
<keyword evidence="4" id="KW-1185">Reference proteome</keyword>
<dbReference type="GO" id="GO:0042626">
    <property type="term" value="F:ATPase-coupled transmembrane transporter activity"/>
    <property type="evidence" value="ECO:0007669"/>
    <property type="project" value="TreeGrafter"/>
</dbReference>
<gene>
    <name evidence="3" type="ORF">J4Q44_G00391670</name>
</gene>
<comment type="caution">
    <text evidence="3">The sequence shown here is derived from an EMBL/GenBank/DDBJ whole genome shotgun (WGS) entry which is preliminary data.</text>
</comment>
<name>A0AAN8Q438_9TELE</name>
<dbReference type="InterPro" id="IPR050173">
    <property type="entry name" value="ABC_transporter_C-like"/>
</dbReference>